<proteinExistence type="predicted"/>
<sequence>MLKFANMRIFCYYFLASVRKYVYLCIVIKKQI</sequence>
<evidence type="ECO:0000313" key="1">
    <source>
        <dbReference type="EMBL" id="DAE15667.1"/>
    </source>
</evidence>
<accession>A0A8S5QA30</accession>
<protein>
    <submittedName>
        <fullName evidence="1">Uncharacterized protein</fullName>
    </submittedName>
</protein>
<organism evidence="1">
    <name type="scientific">Siphoviridae sp. ct2ZW1</name>
    <dbReference type="NCBI Taxonomy" id="2825316"/>
    <lineage>
        <taxon>Viruses</taxon>
        <taxon>Duplodnaviria</taxon>
        <taxon>Heunggongvirae</taxon>
        <taxon>Uroviricota</taxon>
        <taxon>Caudoviricetes</taxon>
    </lineage>
</organism>
<dbReference type="EMBL" id="BK015609">
    <property type="protein sequence ID" value="DAE15667.1"/>
    <property type="molecule type" value="Genomic_DNA"/>
</dbReference>
<reference evidence="1" key="1">
    <citation type="journal article" date="2021" name="Proc. Natl. Acad. Sci. U.S.A.">
        <title>A Catalog of Tens of Thousands of Viruses from Human Metagenomes Reveals Hidden Associations with Chronic Diseases.</title>
        <authorList>
            <person name="Tisza M.J."/>
            <person name="Buck C.B."/>
        </authorList>
    </citation>
    <scope>NUCLEOTIDE SEQUENCE</scope>
    <source>
        <strain evidence="1">Ct2ZW1</strain>
    </source>
</reference>
<name>A0A8S5QA30_9CAUD</name>